<evidence type="ECO:0000256" key="1">
    <source>
        <dbReference type="SAM" id="MobiDB-lite"/>
    </source>
</evidence>
<evidence type="ECO:0000259" key="2">
    <source>
        <dbReference type="Pfam" id="PF03372"/>
    </source>
</evidence>
<proteinExistence type="predicted"/>
<accession>A0A3B0WM76</accession>
<reference evidence="3" key="1">
    <citation type="submission" date="2018-06" db="EMBL/GenBank/DDBJ databases">
        <authorList>
            <person name="Zhirakovskaya E."/>
        </authorList>
    </citation>
    <scope>NUCLEOTIDE SEQUENCE</scope>
</reference>
<feature type="non-terminal residue" evidence="3">
    <location>
        <position position="1"/>
    </location>
</feature>
<dbReference type="AlphaFoldDB" id="A0A3B0WM76"/>
<evidence type="ECO:0000313" key="3">
    <source>
        <dbReference type="EMBL" id="VAW57098.1"/>
    </source>
</evidence>
<dbReference type="PANTHER" id="PTHR42834:SF1">
    <property type="entry name" value="ENDONUCLEASE_EXONUCLEASE_PHOSPHATASE FAMILY PROTEIN (AFU_ORTHOLOGUE AFUA_3G09210)"/>
    <property type="match status" value="1"/>
</dbReference>
<dbReference type="GO" id="GO:0003824">
    <property type="term" value="F:catalytic activity"/>
    <property type="evidence" value="ECO:0007669"/>
    <property type="project" value="InterPro"/>
</dbReference>
<sequence length="160" mass="17610">KGSNCDDLGDPNTGDGQGNCNLTRRDAAKALVDWLAGDPTDSNDTDFLIIGDLNSYAKEDPLKIILAADYRNLITSFHGNKTYTFNFRGQAGSLDYALANTTLFAQVSGATNWHINADEPRVLDYNEEFKSANQLSTLYNTDAFRSSDHEPVIVDLQLVK</sequence>
<dbReference type="InterPro" id="IPR005135">
    <property type="entry name" value="Endo/exonuclease/phosphatase"/>
</dbReference>
<feature type="region of interest" description="Disordered" evidence="1">
    <location>
        <begin position="1"/>
        <end position="20"/>
    </location>
</feature>
<dbReference type="EMBL" id="UOFF01000334">
    <property type="protein sequence ID" value="VAW57098.1"/>
    <property type="molecule type" value="Genomic_DNA"/>
</dbReference>
<gene>
    <name evidence="3" type="ORF">MNBD_GAMMA07-1754</name>
</gene>
<protein>
    <submittedName>
        <fullName evidence="3">Extracellular deoxyribonuclease PA3909 (Required for catabolism of external DNA)</fullName>
    </submittedName>
</protein>
<feature type="domain" description="Endonuclease/exonuclease/phosphatase" evidence="2">
    <location>
        <begin position="20"/>
        <end position="149"/>
    </location>
</feature>
<dbReference type="InterPro" id="IPR036691">
    <property type="entry name" value="Endo/exonu/phosph_ase_sf"/>
</dbReference>
<organism evidence="3">
    <name type="scientific">hydrothermal vent metagenome</name>
    <dbReference type="NCBI Taxonomy" id="652676"/>
    <lineage>
        <taxon>unclassified sequences</taxon>
        <taxon>metagenomes</taxon>
        <taxon>ecological metagenomes</taxon>
    </lineage>
</organism>
<dbReference type="Pfam" id="PF03372">
    <property type="entry name" value="Exo_endo_phos"/>
    <property type="match status" value="1"/>
</dbReference>
<dbReference type="PANTHER" id="PTHR42834">
    <property type="entry name" value="ENDONUCLEASE/EXONUCLEASE/PHOSPHATASE FAMILY PROTEIN (AFU_ORTHOLOGUE AFUA_3G09210)"/>
    <property type="match status" value="1"/>
</dbReference>
<name>A0A3B0WM76_9ZZZZ</name>
<dbReference type="Gene3D" id="3.60.10.10">
    <property type="entry name" value="Endonuclease/exonuclease/phosphatase"/>
    <property type="match status" value="1"/>
</dbReference>
<dbReference type="SUPFAM" id="SSF56219">
    <property type="entry name" value="DNase I-like"/>
    <property type="match status" value="1"/>
</dbReference>